<feature type="compositionally biased region" description="Basic residues" evidence="1">
    <location>
        <begin position="1"/>
        <end position="12"/>
    </location>
</feature>
<organism evidence="2">
    <name type="scientific">Nothobranchius korthausae</name>
    <dbReference type="NCBI Taxonomy" id="1143690"/>
    <lineage>
        <taxon>Eukaryota</taxon>
        <taxon>Metazoa</taxon>
        <taxon>Chordata</taxon>
        <taxon>Craniata</taxon>
        <taxon>Vertebrata</taxon>
        <taxon>Euteleostomi</taxon>
        <taxon>Actinopterygii</taxon>
        <taxon>Neopterygii</taxon>
        <taxon>Teleostei</taxon>
        <taxon>Neoteleostei</taxon>
        <taxon>Acanthomorphata</taxon>
        <taxon>Ovalentaria</taxon>
        <taxon>Atherinomorphae</taxon>
        <taxon>Cyprinodontiformes</taxon>
        <taxon>Nothobranchiidae</taxon>
        <taxon>Nothobranchius</taxon>
    </lineage>
</organism>
<reference evidence="2" key="1">
    <citation type="submission" date="2016-05" db="EMBL/GenBank/DDBJ databases">
        <authorList>
            <person name="Lavstsen T."/>
            <person name="Jespersen J.S."/>
        </authorList>
    </citation>
    <scope>NUCLEOTIDE SEQUENCE</scope>
    <source>
        <tissue evidence="2">Brain</tissue>
    </source>
</reference>
<accession>A0A1A8G315</accession>
<reference evidence="2" key="2">
    <citation type="submission" date="2016-06" db="EMBL/GenBank/DDBJ databases">
        <title>The genome of a short-lived fish provides insights into sex chromosome evolution and the genetic control of aging.</title>
        <authorList>
            <person name="Reichwald K."/>
            <person name="Felder M."/>
            <person name="Petzold A."/>
            <person name="Koch P."/>
            <person name="Groth M."/>
            <person name="Platzer M."/>
        </authorList>
    </citation>
    <scope>NUCLEOTIDE SEQUENCE</scope>
    <source>
        <tissue evidence="2">Brain</tissue>
    </source>
</reference>
<feature type="non-terminal residue" evidence="2">
    <location>
        <position position="1"/>
    </location>
</feature>
<dbReference type="EMBL" id="HAEB01019080">
    <property type="protein sequence ID" value="SBQ65607.1"/>
    <property type="molecule type" value="Transcribed_RNA"/>
</dbReference>
<feature type="region of interest" description="Disordered" evidence="1">
    <location>
        <begin position="1"/>
        <end position="38"/>
    </location>
</feature>
<name>A0A1A8G315_9TELE</name>
<dbReference type="AlphaFoldDB" id="A0A1A8G315"/>
<evidence type="ECO:0000256" key="1">
    <source>
        <dbReference type="SAM" id="MobiDB-lite"/>
    </source>
</evidence>
<sequence>SDWSVQRRRRSSHVSPSAHDQASRTGVPGSDPSVAQTPESHVTNFCTCQGLVSCFYKWSFSCIIYIFRQRNKCILYQIYCNFSQQNVFILHNLILKAL</sequence>
<gene>
    <name evidence="2" type="primary">ESRP1</name>
</gene>
<proteinExistence type="predicted"/>
<evidence type="ECO:0000313" key="2">
    <source>
        <dbReference type="EMBL" id="SBQ65607.1"/>
    </source>
</evidence>
<protein>
    <submittedName>
        <fullName evidence="2">Epithelial splicing regulatory protein 1</fullName>
    </submittedName>
</protein>